<dbReference type="Proteomes" id="UP000694844">
    <property type="component" value="Chromosome 7"/>
</dbReference>
<protein>
    <submittedName>
        <fullName evidence="3">Uncharacterized protein LOC111103533</fullName>
    </submittedName>
</protein>
<evidence type="ECO:0000313" key="3">
    <source>
        <dbReference type="RefSeq" id="XP_022292581.1"/>
    </source>
</evidence>
<dbReference type="KEGG" id="cvn:111103533"/>
<keyword evidence="2" id="KW-1185">Reference proteome</keyword>
<evidence type="ECO:0000256" key="1">
    <source>
        <dbReference type="SAM" id="Phobius"/>
    </source>
</evidence>
<dbReference type="GeneID" id="111103533"/>
<reference evidence="3" key="1">
    <citation type="submission" date="2025-08" db="UniProtKB">
        <authorList>
            <consortium name="RefSeq"/>
        </authorList>
    </citation>
    <scope>IDENTIFICATION</scope>
    <source>
        <tissue evidence="3">Whole sample</tissue>
    </source>
</reference>
<evidence type="ECO:0000313" key="2">
    <source>
        <dbReference type="Proteomes" id="UP000694844"/>
    </source>
</evidence>
<proteinExistence type="predicted"/>
<keyword evidence="1" id="KW-0472">Membrane</keyword>
<sequence length="155" mass="17647">MDCKLGYFGRLCDTPCLPGFYGKQCAGTCHPLCSVDECDPKYGCNITITEIIQRTETEDVTEVVLSQSELNSSYLLLGMGGVTCVFLLSYYNFVKSLIPKEQKIFALYLKWKIIVRVKTILNAKKGIRTHAILYLIQRKQLTVHWTLNMTTSTKY</sequence>
<organism evidence="2 3">
    <name type="scientific">Crassostrea virginica</name>
    <name type="common">Eastern oyster</name>
    <dbReference type="NCBI Taxonomy" id="6565"/>
    <lineage>
        <taxon>Eukaryota</taxon>
        <taxon>Metazoa</taxon>
        <taxon>Spiralia</taxon>
        <taxon>Lophotrochozoa</taxon>
        <taxon>Mollusca</taxon>
        <taxon>Bivalvia</taxon>
        <taxon>Autobranchia</taxon>
        <taxon>Pteriomorphia</taxon>
        <taxon>Ostreida</taxon>
        <taxon>Ostreoidea</taxon>
        <taxon>Ostreidae</taxon>
        <taxon>Crassostrea</taxon>
    </lineage>
</organism>
<dbReference type="AlphaFoldDB" id="A0A8B8ANE9"/>
<keyword evidence="1" id="KW-0812">Transmembrane</keyword>
<dbReference type="RefSeq" id="XP_022292581.1">
    <property type="nucleotide sequence ID" value="XM_022436873.1"/>
</dbReference>
<gene>
    <name evidence="3" type="primary">LOC111103533</name>
</gene>
<keyword evidence="1" id="KW-1133">Transmembrane helix</keyword>
<feature type="transmembrane region" description="Helical" evidence="1">
    <location>
        <begin position="74"/>
        <end position="93"/>
    </location>
</feature>
<name>A0A8B8ANE9_CRAVI</name>
<dbReference type="Gene3D" id="2.170.300.10">
    <property type="entry name" value="Tie2 ligand-binding domain superfamily"/>
    <property type="match status" value="1"/>
</dbReference>
<accession>A0A8B8ANE9</accession>